<dbReference type="Gene3D" id="3.40.190.290">
    <property type="match status" value="1"/>
</dbReference>
<organism evidence="2 3">
    <name type="scientific">Devosia aurantiaca</name>
    <dbReference type="NCBI Taxonomy" id="2714858"/>
    <lineage>
        <taxon>Bacteria</taxon>
        <taxon>Pseudomonadati</taxon>
        <taxon>Pseudomonadota</taxon>
        <taxon>Alphaproteobacteria</taxon>
        <taxon>Hyphomicrobiales</taxon>
        <taxon>Devosiaceae</taxon>
        <taxon>Devosia</taxon>
    </lineage>
</organism>
<reference evidence="2 3" key="2">
    <citation type="submission" date="2020-03" db="EMBL/GenBank/DDBJ databases">
        <title>Devosia chinhatensis sp. nov., isolated from a hexachlorocyclohexane (HCH) dump site in India.</title>
        <authorList>
            <person name="Kumar M."/>
            <person name="Lal R."/>
        </authorList>
    </citation>
    <scope>NUCLEOTIDE SEQUENCE [LARGE SCALE GENOMIC DNA]</scope>
    <source>
        <strain evidence="2 3">H239</strain>
    </source>
</reference>
<feature type="domain" description="LysR substrate-binding" evidence="1">
    <location>
        <begin position="24"/>
        <end position="90"/>
    </location>
</feature>
<evidence type="ECO:0000313" key="2">
    <source>
        <dbReference type="EMBL" id="NGP16505.1"/>
    </source>
</evidence>
<gene>
    <name evidence="2" type="ORF">G5575_01325</name>
</gene>
<keyword evidence="3" id="KW-1185">Reference proteome</keyword>
<reference evidence="2 3" key="1">
    <citation type="submission" date="2020-02" db="EMBL/GenBank/DDBJ databases">
        <authorList>
            <person name="Khan S.A."/>
            <person name="Jeon C.O."/>
            <person name="Chun B.H."/>
        </authorList>
    </citation>
    <scope>NUCLEOTIDE SEQUENCE [LARGE SCALE GENOMIC DNA]</scope>
    <source>
        <strain evidence="2 3">H239</strain>
    </source>
</reference>
<comment type="caution">
    <text evidence="2">The sequence shown here is derived from an EMBL/GenBank/DDBJ whole genome shotgun (WGS) entry which is preliminary data.</text>
</comment>
<sequence length="99" mass="10764">MPSEEANGITTRSPTLIVDTSDPIASILGAALDGIGLGYIPQTLAAPHLRDGSLFEVLGEWCPLFDGEYLYYPSRKQNSPAFTAFVEALRYDGPRVFTL</sequence>
<dbReference type="AlphaFoldDB" id="A0A6M1SMH5"/>
<proteinExistence type="predicted"/>
<protein>
    <recommendedName>
        <fullName evidence="1">LysR substrate-binding domain-containing protein</fullName>
    </recommendedName>
</protein>
<name>A0A6M1SMH5_9HYPH</name>
<dbReference type="EMBL" id="JAALFG010000001">
    <property type="protein sequence ID" value="NGP16505.1"/>
    <property type="molecule type" value="Genomic_DNA"/>
</dbReference>
<evidence type="ECO:0000259" key="1">
    <source>
        <dbReference type="Pfam" id="PF03466"/>
    </source>
</evidence>
<dbReference type="RefSeq" id="WP_164532760.1">
    <property type="nucleotide sequence ID" value="NZ_JAALFG010000001.1"/>
</dbReference>
<accession>A0A6M1SMH5</accession>
<dbReference type="SUPFAM" id="SSF53850">
    <property type="entry name" value="Periplasmic binding protein-like II"/>
    <property type="match status" value="1"/>
</dbReference>
<dbReference type="Pfam" id="PF03466">
    <property type="entry name" value="LysR_substrate"/>
    <property type="match status" value="1"/>
</dbReference>
<dbReference type="InterPro" id="IPR005119">
    <property type="entry name" value="LysR_subst-bd"/>
</dbReference>
<evidence type="ECO:0000313" key="3">
    <source>
        <dbReference type="Proteomes" id="UP000474802"/>
    </source>
</evidence>
<dbReference type="Proteomes" id="UP000474802">
    <property type="component" value="Unassembled WGS sequence"/>
</dbReference>